<reference evidence="6" key="1">
    <citation type="submission" date="2021-02" db="EMBL/GenBank/DDBJ databases">
        <authorList>
            <person name="Nowell W R."/>
        </authorList>
    </citation>
    <scope>NUCLEOTIDE SEQUENCE</scope>
</reference>
<keyword evidence="1" id="KW-0433">Leucine-rich repeat</keyword>
<dbReference type="AlphaFoldDB" id="A0A815NJI7"/>
<dbReference type="PROSITE" id="PS51450">
    <property type="entry name" value="LRR"/>
    <property type="match status" value="2"/>
</dbReference>
<feature type="signal peptide" evidence="5">
    <location>
        <begin position="1"/>
        <end position="20"/>
    </location>
</feature>
<dbReference type="SMART" id="SM00364">
    <property type="entry name" value="LRR_BAC"/>
    <property type="match status" value="3"/>
</dbReference>
<evidence type="ECO:0000256" key="3">
    <source>
        <dbReference type="ARBA" id="ARBA00022737"/>
    </source>
</evidence>
<keyword evidence="3" id="KW-0677">Repeat</keyword>
<sequence>MHRTNFVFILMLIPMPSILTKVMINSSISTTSSSLTSQDTLLSCSYCQKKTCHCSSTRKILNCSSYLLNLTFDSNCAKMIIWKTVDFSSRNLVSLDLSSLLLMRMSHLILKSNSISNIHEKTFDSVGDILIELDLQINQLSALSSKWFNSKLRQLKILNLASNQLESFTQLNHLDLPYLQILNLSRNQIEIFPRQIQQLKSLVTLDLSFNKLSSIPKFALMGLNDLRWLSLASNRDLTCIIQDSFKNVKSLNYLDLSSTYLFDLDGCIFIQLTGLRKLKIEHVSINCSSCWLPIAKTNSIALLGECLDKNQIQRLDTLTDKQIHDSCSKSSINCSSNYCEPVLFNFQYKSVSYEQVSDTSESSNQSKSRAIAITLGIIFSIIASIIIMTTIIVVYRWKQGKELLCCDFRTTTSSTVTEITQRHRRQHQKKIINKNPTAIESIITHGANMNVPSYPSHHNDAYSSETTSNTKRKLYNPMFTDSPKSNLRYHLSGTESNDNSQNNRSNMSARYHLNTDHWSKMRMNVIKNTINIEQRGRVLSWEKHQKRAVQDELKAAIHGARSLPRNDVVVVHNFGDIFTVELDRCVPGSTYFCRRTDRRVESANRQTKQPRYALMTGSQYTLMTLPTNPQSNQTRSRVPVLQCRGKI</sequence>
<gene>
    <name evidence="6" type="ORF">CJN711_LOCUS23952</name>
</gene>
<evidence type="ECO:0000256" key="1">
    <source>
        <dbReference type="ARBA" id="ARBA00022614"/>
    </source>
</evidence>
<dbReference type="InterPro" id="IPR032675">
    <property type="entry name" value="LRR_dom_sf"/>
</dbReference>
<dbReference type="GO" id="GO:0005615">
    <property type="term" value="C:extracellular space"/>
    <property type="evidence" value="ECO:0007669"/>
    <property type="project" value="TreeGrafter"/>
</dbReference>
<dbReference type="InterPro" id="IPR050328">
    <property type="entry name" value="Dev_Immune_Receptor"/>
</dbReference>
<organism evidence="6 7">
    <name type="scientific">Rotaria magnacalcarata</name>
    <dbReference type="NCBI Taxonomy" id="392030"/>
    <lineage>
        <taxon>Eukaryota</taxon>
        <taxon>Metazoa</taxon>
        <taxon>Spiralia</taxon>
        <taxon>Gnathifera</taxon>
        <taxon>Rotifera</taxon>
        <taxon>Eurotatoria</taxon>
        <taxon>Bdelloidea</taxon>
        <taxon>Philodinida</taxon>
        <taxon>Philodinidae</taxon>
        <taxon>Rotaria</taxon>
    </lineage>
</organism>
<evidence type="ECO:0000256" key="5">
    <source>
        <dbReference type="SAM" id="SignalP"/>
    </source>
</evidence>
<proteinExistence type="predicted"/>
<dbReference type="EMBL" id="CAJNOV010011127">
    <property type="protein sequence ID" value="CAF1438454.1"/>
    <property type="molecule type" value="Genomic_DNA"/>
</dbReference>
<protein>
    <submittedName>
        <fullName evidence="6">Uncharacterized protein</fullName>
    </submittedName>
</protein>
<dbReference type="SUPFAM" id="SSF52058">
    <property type="entry name" value="L domain-like"/>
    <property type="match status" value="1"/>
</dbReference>
<dbReference type="Pfam" id="PF13855">
    <property type="entry name" value="LRR_8"/>
    <property type="match status" value="2"/>
</dbReference>
<dbReference type="SMART" id="SM00369">
    <property type="entry name" value="LRR_TYP"/>
    <property type="match status" value="5"/>
</dbReference>
<feature type="transmembrane region" description="Helical" evidence="4">
    <location>
        <begin position="370"/>
        <end position="395"/>
    </location>
</feature>
<dbReference type="InterPro" id="IPR001611">
    <property type="entry name" value="Leu-rich_rpt"/>
</dbReference>
<accession>A0A815NJI7</accession>
<dbReference type="InterPro" id="IPR003591">
    <property type="entry name" value="Leu-rich_rpt_typical-subtyp"/>
</dbReference>
<dbReference type="Proteomes" id="UP000663855">
    <property type="component" value="Unassembled WGS sequence"/>
</dbReference>
<dbReference type="GO" id="GO:0031012">
    <property type="term" value="C:extracellular matrix"/>
    <property type="evidence" value="ECO:0007669"/>
    <property type="project" value="TreeGrafter"/>
</dbReference>
<keyword evidence="4" id="KW-0472">Membrane</keyword>
<evidence type="ECO:0000313" key="6">
    <source>
        <dbReference type="EMBL" id="CAF1438454.1"/>
    </source>
</evidence>
<evidence type="ECO:0000256" key="2">
    <source>
        <dbReference type="ARBA" id="ARBA00022729"/>
    </source>
</evidence>
<dbReference type="Gene3D" id="3.80.10.10">
    <property type="entry name" value="Ribonuclease Inhibitor"/>
    <property type="match status" value="1"/>
</dbReference>
<dbReference type="PANTHER" id="PTHR24373:SF387">
    <property type="entry name" value="LEUCINE-RICH REPEATS AND IMMUNOGLOBULIN-LIKE DOMAINS PROTEIN SMA-10"/>
    <property type="match status" value="1"/>
</dbReference>
<keyword evidence="4" id="KW-1133">Transmembrane helix</keyword>
<name>A0A815NJI7_9BILA</name>
<keyword evidence="2 5" id="KW-0732">Signal</keyword>
<keyword evidence="4" id="KW-0812">Transmembrane</keyword>
<evidence type="ECO:0000256" key="4">
    <source>
        <dbReference type="SAM" id="Phobius"/>
    </source>
</evidence>
<feature type="chain" id="PRO_5032890902" evidence="5">
    <location>
        <begin position="21"/>
        <end position="647"/>
    </location>
</feature>
<dbReference type="PANTHER" id="PTHR24373">
    <property type="entry name" value="SLIT RELATED LEUCINE-RICH REPEAT NEURONAL PROTEIN"/>
    <property type="match status" value="1"/>
</dbReference>
<evidence type="ECO:0000313" key="7">
    <source>
        <dbReference type="Proteomes" id="UP000663855"/>
    </source>
</evidence>
<comment type="caution">
    <text evidence="6">The sequence shown here is derived from an EMBL/GenBank/DDBJ whole genome shotgun (WGS) entry which is preliminary data.</text>
</comment>